<keyword evidence="11" id="KW-1043">Host membrane</keyword>
<dbReference type="GO" id="GO:0055036">
    <property type="term" value="C:virion membrane"/>
    <property type="evidence" value="ECO:0007669"/>
    <property type="project" value="UniProtKB-SubCell"/>
</dbReference>
<keyword evidence="10" id="KW-0946">Virion</keyword>
<evidence type="ECO:0000256" key="17">
    <source>
        <dbReference type="ARBA" id="ARBA00031199"/>
    </source>
</evidence>
<sequence>MSLTILFLLYAISSVWSMPARNTNGGKCFHGGIPFKQINSTGTMSEICSRDDISMIKSIGIHSRLADSSAIETSLTFYRLYYVKNWFECNPVQDYMGTFMVLDINPQGLLVPKTYACRAMCDINIDRDIGAIQLDSAYLNHYTIEGTTIKSGWFKSRVQIMLDNTCEDVHITCGHKTLNIHACFRQHKACIRYFRGSILPEIMIESICSNAELILLLCFIAISTILAAILTRTYLVYLLIPVFYPIVKMYALLYERCIKKCKNCMLAMHPFSNCPTTCICGMVYNSTEALKVHRQCKNCVGYKTLTKTRTLCKKKLPNMFLAATITVMFFSFITPITAQCYNYSTLPQDFQLVIDKEYSCKLEQIAMSCIALLCISLLILSTMVINLYIRIRYVFCAYCGMVHEKKGLILHDNFTSHCLTCICTDKSTHRSNNNCIMPLKHKTHKYTSIVCAFLLVACAITPVFGKCLDKEEITSVEDASLCIGLYQNVTKAKTYQEYSAELSKKISSQEITILMPDRQPPFDSVISKAQTTQDLHTATLYELIASNLYPENIKKHLDPAGPNSIQWRIYLQTNSLYICNEHVTKMICGCILKQEECMTTTSDHAQEIENYYKSHKAHYRADMLVLYTAVGKAIPGLVPNLLQQILKNGNYEDSKYIFDKLLEPVKHNNQLTGIIKFLRHINEKNIISIQSNFELRSEFKLQGNAYNTKTTGDTGVKECVSPLIVACTGKRYRNLVKKYISCSQKLYVLPELPILYFDNKLCIGDRYCLLPLTPLQVNSDIQHLKCFASTPVDQSNGMNKAEATIRLEKLGECKIEDKVVNIAVSMVSKHFPYDTVRHKQSELVDDYCLSQDCTKSFYPYHPNNLKECTWSGSEHQTISQKFISHNDIESFISAIKLSLHNDLVVHNFKPLANMPHVKPSYKSISLQGTVAGGKVQDSYIVFNVPLITGLSQGYTITAPDGLPVMDAIVYIKSAKLKATYSLEYQTGPTISINTDHNEKCTGTCPTVIPKKDNWLTFSKEHTSAWGCEEWGCIAIGTGCVYGSCQDVIRPEAKVYKKINQDQPDIELCVTDPSGTLCNTIDALEPIIGEHFQVEIHTTQTNLLPDRILEKNKLIYTGQINAKGTFNPGCGSVQLFDSNTYGIGNPKFDYICHALSRKDIVVRKCYENHYYACSTLTRRTDLRFVHSKDKQQVTNENIIIGTATVKMILGDIQYKSMSPVVADLSINAVCGGCPDCFTDVICKLTTTSNTVTRCKVESNCISYTDNIQIPDGSSEINLKFRCSSTKIDIKVCNTPVSVKSEIVKDDRKLDLTSADQTSYIKEFDKKCGTWLCRAYNEGVSFILGPLWNEIGIWGKYVLIISGSLIIIVLFAKIIKPLSIYLISLLKKNEEIYRLENKIK</sequence>
<proteinExistence type="predicted"/>
<feature type="domain" description="Bunyavirus glycoprotein G2" evidence="20">
    <location>
        <begin position="27"/>
        <end position="309"/>
    </location>
</feature>
<dbReference type="InterPro" id="IPR026400">
    <property type="entry name" value="Bunya_nonstruc_pro_NSm"/>
</dbReference>
<keyword evidence="15" id="KW-1038">Host endoplasmic reticulum</keyword>
<evidence type="ECO:0000256" key="2">
    <source>
        <dbReference type="ARBA" id="ARBA00004252"/>
    </source>
</evidence>
<accession>A0A346JF00</accession>
<dbReference type="GO" id="GO:0046718">
    <property type="term" value="P:symbiont entry into host cell"/>
    <property type="evidence" value="ECO:0007669"/>
    <property type="project" value="UniProtKB-KW"/>
</dbReference>
<feature type="transmembrane region" description="Helical" evidence="18">
    <location>
        <begin position="446"/>
        <end position="465"/>
    </location>
</feature>
<evidence type="ECO:0000256" key="15">
    <source>
        <dbReference type="ARBA" id="ARBA00023184"/>
    </source>
</evidence>
<evidence type="ECO:0000256" key="7">
    <source>
        <dbReference type="ARBA" id="ARBA00022729"/>
    </source>
</evidence>
<evidence type="ECO:0000256" key="13">
    <source>
        <dbReference type="ARBA" id="ARBA00023136"/>
    </source>
</evidence>
<dbReference type="EMBL" id="MH484340">
    <property type="protein sequence ID" value="AXP32075.1"/>
    <property type="molecule type" value="Viral_cRNA"/>
</dbReference>
<evidence type="ECO:0000313" key="21">
    <source>
        <dbReference type="EMBL" id="AXP32075.1"/>
    </source>
</evidence>
<dbReference type="InterPro" id="IPR005168">
    <property type="entry name" value="Bunya_G2"/>
</dbReference>
<evidence type="ECO:0000259" key="19">
    <source>
        <dbReference type="Pfam" id="PF03557"/>
    </source>
</evidence>
<dbReference type="GO" id="GO:0044178">
    <property type="term" value="C:host cell Golgi membrane"/>
    <property type="evidence" value="ECO:0007669"/>
    <property type="project" value="UniProtKB-SubCell"/>
</dbReference>
<evidence type="ECO:0000256" key="11">
    <source>
        <dbReference type="ARBA" id="ARBA00022870"/>
    </source>
</evidence>
<comment type="subcellular location">
    <subcellularLocation>
        <location evidence="2">Host Golgi apparatus membrane</location>
        <topology evidence="2">Multi-pass membrane protein</topology>
    </subcellularLocation>
    <subcellularLocation>
        <location evidence="3">Host endoplasmic reticulum membrane</location>
    </subcellularLocation>
    <subcellularLocation>
        <location evidence="1">Virion membrane</location>
    </subcellularLocation>
</comment>
<reference evidence="21" key="1">
    <citation type="submission" date="2018-06" db="EMBL/GenBank/DDBJ databases">
        <title>Genomic Characterization of Bunyamwera and Simbu Serogroup Bunyaviruses.</title>
        <authorList>
            <person name="Layton M."/>
            <person name="Bergren N."/>
            <person name="Lee J."/>
            <person name="Russell B."/>
            <person name="Stenglein M."/>
            <person name="Kading R."/>
        </authorList>
    </citation>
    <scope>NUCLEOTIDE SEQUENCE [LARGE SCALE GENOMIC DNA]</scope>
    <source>
        <strain evidence="21">CSIRO 153</strain>
    </source>
</reference>
<evidence type="ECO:0000256" key="4">
    <source>
        <dbReference type="ARBA" id="ARBA00015294"/>
    </source>
</evidence>
<dbReference type="Pfam" id="PF03563">
    <property type="entry name" value="Bunya_G2"/>
    <property type="match status" value="1"/>
</dbReference>
<feature type="transmembrane region" description="Helical" evidence="18">
    <location>
        <begin position="213"/>
        <end position="240"/>
    </location>
</feature>
<feature type="transmembrane region" description="Helical" evidence="18">
    <location>
        <begin position="319"/>
        <end position="338"/>
    </location>
</feature>
<keyword evidence="7" id="KW-0732">Signal</keyword>
<keyword evidence="14" id="KW-0325">Glycoprotein</keyword>
<name>A0A346JF00_9VIRU</name>
<protein>
    <recommendedName>
        <fullName evidence="4">Envelopment polyprotein</fullName>
    </recommendedName>
    <alternativeName>
        <fullName evidence="17">M polyprotein</fullName>
    </alternativeName>
</protein>
<dbReference type="GO" id="GO:0044167">
    <property type="term" value="C:host cell endoplasmic reticulum membrane"/>
    <property type="evidence" value="ECO:0007669"/>
    <property type="project" value="UniProtKB-SubCell"/>
</dbReference>
<evidence type="ECO:0000256" key="6">
    <source>
        <dbReference type="ARBA" id="ARBA00022692"/>
    </source>
</evidence>
<evidence type="ECO:0000259" key="20">
    <source>
        <dbReference type="Pfam" id="PF03563"/>
    </source>
</evidence>
<keyword evidence="6 18" id="KW-0812">Transmembrane</keyword>
<organism evidence="21">
    <name type="scientific">Tinaroo virus</name>
    <dbReference type="NCBI Taxonomy" id="66264"/>
    <lineage>
        <taxon>Viruses</taxon>
        <taxon>Riboviria</taxon>
        <taxon>Orthornavirae</taxon>
        <taxon>Negarnaviricota</taxon>
        <taxon>Polyploviricotina</taxon>
        <taxon>Bunyaviricetes</taxon>
        <taxon>Elliovirales</taxon>
        <taxon>Peribunyaviridae</taxon>
        <taxon>Orthobunyavirus</taxon>
        <taxon>Orthobunyavirus akabaneense</taxon>
    </lineage>
</organism>
<keyword evidence="16" id="KW-1160">Virus entry into host cell</keyword>
<evidence type="ECO:0000256" key="5">
    <source>
        <dbReference type="ARBA" id="ARBA00022581"/>
    </source>
</evidence>
<evidence type="ECO:0000256" key="3">
    <source>
        <dbReference type="ARBA" id="ARBA00004625"/>
    </source>
</evidence>
<evidence type="ECO:0000256" key="14">
    <source>
        <dbReference type="ARBA" id="ARBA00023180"/>
    </source>
</evidence>
<dbReference type="GO" id="GO:0044003">
    <property type="term" value="P:symbiont-mediated perturbation of host process"/>
    <property type="evidence" value="ECO:0007669"/>
    <property type="project" value="InterPro"/>
</dbReference>
<feature type="transmembrane region" description="Helical" evidence="18">
    <location>
        <begin position="365"/>
        <end position="389"/>
    </location>
</feature>
<feature type="domain" description="Bunyavirus glycoprotein G1" evidence="19">
    <location>
        <begin position="522"/>
        <end position="1337"/>
    </location>
</feature>
<evidence type="ECO:0000256" key="10">
    <source>
        <dbReference type="ARBA" id="ARBA00022844"/>
    </source>
</evidence>
<evidence type="ECO:0000256" key="1">
    <source>
        <dbReference type="ARBA" id="ARBA00004182"/>
    </source>
</evidence>
<keyword evidence="9" id="KW-1040">Host Golgi apparatus</keyword>
<evidence type="ECO:0000256" key="16">
    <source>
        <dbReference type="ARBA" id="ARBA00023296"/>
    </source>
</evidence>
<evidence type="ECO:0000256" key="12">
    <source>
        <dbReference type="ARBA" id="ARBA00022989"/>
    </source>
</evidence>
<keyword evidence="12 18" id="KW-1133">Transmembrane helix</keyword>
<evidence type="ECO:0000256" key="18">
    <source>
        <dbReference type="SAM" id="Phobius"/>
    </source>
</evidence>
<dbReference type="Proteomes" id="UP000426781">
    <property type="component" value="Genome"/>
</dbReference>
<keyword evidence="8" id="KW-1161">Viral attachment to host cell</keyword>
<dbReference type="Pfam" id="PF03557">
    <property type="entry name" value="Bunya_G1"/>
    <property type="match status" value="1"/>
</dbReference>
<dbReference type="NCBIfam" id="TIGR04210">
    <property type="entry name" value="bunya_NSm"/>
    <property type="match status" value="1"/>
</dbReference>
<dbReference type="InterPro" id="IPR005167">
    <property type="entry name" value="Bunya_G1"/>
</dbReference>
<evidence type="ECO:0000256" key="8">
    <source>
        <dbReference type="ARBA" id="ARBA00022804"/>
    </source>
</evidence>
<feature type="transmembrane region" description="Helical" evidence="18">
    <location>
        <begin position="1352"/>
        <end position="1373"/>
    </location>
</feature>
<evidence type="ECO:0000256" key="9">
    <source>
        <dbReference type="ARBA" id="ARBA00022812"/>
    </source>
</evidence>
<keyword evidence="5" id="KW-0945">Host-virus interaction</keyword>
<keyword evidence="13 18" id="KW-0472">Membrane</keyword>
<dbReference type="GO" id="GO:0019062">
    <property type="term" value="P:virion attachment to host cell"/>
    <property type="evidence" value="ECO:0007669"/>
    <property type="project" value="UniProtKB-KW"/>
</dbReference>